<evidence type="ECO:0000313" key="1">
    <source>
        <dbReference type="EMBL" id="GEU40654.1"/>
    </source>
</evidence>
<dbReference type="AlphaFoldDB" id="A0A6L2JYE2"/>
<protein>
    <submittedName>
        <fullName evidence="1">Uncharacterized protein</fullName>
    </submittedName>
</protein>
<dbReference type="EMBL" id="BKCJ010001332">
    <property type="protein sequence ID" value="GEU40654.1"/>
    <property type="molecule type" value="Genomic_DNA"/>
</dbReference>
<sequence>MCRQSLPSSLSPPSAKLIIIDLEEYGYQSRRGIQLPKKWRIEALVSDGNVRSCLSERGGMGGTSEIRRHRRVSNTHRIIVGSWNVAKAFRLSVAEGVSTQVEIISASDAYCMWNTLARITKEVAKETLGLESSFRVRRVTKRIDLEHMKGIKKLREKKKKSAAKVKEMYKKLDSNKGANNFFRIAKARERRRRDLEDIIFIKDEGGRTITNEEEIKKRWREYLYSLFNARESEERDEGVNPSILS</sequence>
<reference evidence="1" key="1">
    <citation type="journal article" date="2019" name="Sci. Rep.">
        <title>Draft genome of Tanacetum cinerariifolium, the natural source of mosquito coil.</title>
        <authorList>
            <person name="Yamashiro T."/>
            <person name="Shiraishi A."/>
            <person name="Satake H."/>
            <person name="Nakayama K."/>
        </authorList>
    </citation>
    <scope>NUCLEOTIDE SEQUENCE</scope>
</reference>
<gene>
    <name evidence="1" type="ORF">Tci_012632</name>
</gene>
<name>A0A6L2JYE2_TANCI</name>
<accession>A0A6L2JYE2</accession>
<proteinExistence type="predicted"/>
<organism evidence="1">
    <name type="scientific">Tanacetum cinerariifolium</name>
    <name type="common">Dalmatian daisy</name>
    <name type="synonym">Chrysanthemum cinerariifolium</name>
    <dbReference type="NCBI Taxonomy" id="118510"/>
    <lineage>
        <taxon>Eukaryota</taxon>
        <taxon>Viridiplantae</taxon>
        <taxon>Streptophyta</taxon>
        <taxon>Embryophyta</taxon>
        <taxon>Tracheophyta</taxon>
        <taxon>Spermatophyta</taxon>
        <taxon>Magnoliopsida</taxon>
        <taxon>eudicotyledons</taxon>
        <taxon>Gunneridae</taxon>
        <taxon>Pentapetalae</taxon>
        <taxon>asterids</taxon>
        <taxon>campanulids</taxon>
        <taxon>Asterales</taxon>
        <taxon>Asteraceae</taxon>
        <taxon>Asteroideae</taxon>
        <taxon>Anthemideae</taxon>
        <taxon>Anthemidinae</taxon>
        <taxon>Tanacetum</taxon>
    </lineage>
</organism>
<comment type="caution">
    <text evidence="1">The sequence shown here is derived from an EMBL/GenBank/DDBJ whole genome shotgun (WGS) entry which is preliminary data.</text>
</comment>